<reference evidence="1 2" key="1">
    <citation type="submission" date="2024-04" db="EMBL/GenBank/DDBJ databases">
        <authorList>
            <person name="Fracassetti M."/>
        </authorList>
    </citation>
    <scope>NUCLEOTIDE SEQUENCE [LARGE SCALE GENOMIC DNA]</scope>
</reference>
<name>A0AAV2DDE6_9ROSI</name>
<dbReference type="EMBL" id="OZ034815">
    <property type="protein sequence ID" value="CAL1371239.1"/>
    <property type="molecule type" value="Genomic_DNA"/>
</dbReference>
<evidence type="ECO:0000313" key="2">
    <source>
        <dbReference type="Proteomes" id="UP001497516"/>
    </source>
</evidence>
<evidence type="ECO:0000313" key="1">
    <source>
        <dbReference type="EMBL" id="CAL1371239.1"/>
    </source>
</evidence>
<gene>
    <name evidence="1" type="ORF">LTRI10_LOCUS13316</name>
</gene>
<dbReference type="Proteomes" id="UP001497516">
    <property type="component" value="Chromosome 2"/>
</dbReference>
<sequence length="100" mass="10288">MAVGVSRRFCAAGGDLAAGRCLPGSGWDCGSLGGGGRWVCVGGCSPRVRIASRGRRSCFSWSGRRRRGARAVEEVGGDEVAVGSACVGCFPFRLSLCGFV</sequence>
<accession>A0AAV2DDE6</accession>
<protein>
    <submittedName>
        <fullName evidence="1">Uncharacterized protein</fullName>
    </submittedName>
</protein>
<keyword evidence="2" id="KW-1185">Reference proteome</keyword>
<proteinExistence type="predicted"/>
<organism evidence="1 2">
    <name type="scientific">Linum trigynum</name>
    <dbReference type="NCBI Taxonomy" id="586398"/>
    <lineage>
        <taxon>Eukaryota</taxon>
        <taxon>Viridiplantae</taxon>
        <taxon>Streptophyta</taxon>
        <taxon>Embryophyta</taxon>
        <taxon>Tracheophyta</taxon>
        <taxon>Spermatophyta</taxon>
        <taxon>Magnoliopsida</taxon>
        <taxon>eudicotyledons</taxon>
        <taxon>Gunneridae</taxon>
        <taxon>Pentapetalae</taxon>
        <taxon>rosids</taxon>
        <taxon>fabids</taxon>
        <taxon>Malpighiales</taxon>
        <taxon>Linaceae</taxon>
        <taxon>Linum</taxon>
    </lineage>
</organism>
<dbReference type="AlphaFoldDB" id="A0AAV2DDE6"/>